<name>A0A9Q3WJ89_9RHOB</name>
<accession>A0A9Q3WJ89</accession>
<evidence type="ECO:0000259" key="1">
    <source>
        <dbReference type="Pfam" id="PF03724"/>
    </source>
</evidence>
<dbReference type="Pfam" id="PF09619">
    <property type="entry name" value="YscW"/>
    <property type="match status" value="1"/>
</dbReference>
<dbReference type="InterPro" id="IPR005184">
    <property type="entry name" value="DUF306_Meta_HslJ"/>
</dbReference>
<keyword evidence="2" id="KW-0449">Lipoprotein</keyword>
<organism evidence="2 3">
    <name type="scientific">Ruegeria pomeroyi</name>
    <dbReference type="NCBI Taxonomy" id="89184"/>
    <lineage>
        <taxon>Bacteria</taxon>
        <taxon>Pseudomonadati</taxon>
        <taxon>Pseudomonadota</taxon>
        <taxon>Alphaproteobacteria</taxon>
        <taxon>Rhodobacterales</taxon>
        <taxon>Roseobacteraceae</taxon>
        <taxon>Ruegeria</taxon>
    </lineage>
</organism>
<comment type="caution">
    <text evidence="2">The sequence shown here is derived from an EMBL/GenBank/DDBJ whole genome shotgun (WGS) entry which is preliminary data.</text>
</comment>
<dbReference type="RefSeq" id="WP_234218361.1">
    <property type="nucleotide sequence ID" value="NZ_JAGQAF010000001.1"/>
</dbReference>
<reference evidence="2" key="1">
    <citation type="journal article" date="2021" name="Environ. Microbiol.">
        <title>Cryptic niche differentiation of novel sediment ecotypes of Rugeria pomeroyi correlates with nitrate respiration.</title>
        <authorList>
            <person name="Lin X."/>
            <person name="McNichol J."/>
            <person name="Chu X."/>
            <person name="Qian Y."/>
            <person name="Luo H."/>
        </authorList>
    </citation>
    <scope>NUCLEOTIDE SEQUENCE</scope>
    <source>
        <strain evidence="2">SZCCDBB064</strain>
    </source>
</reference>
<protein>
    <submittedName>
        <fullName evidence="2">YbaY family lipoprotein</fullName>
    </submittedName>
</protein>
<sequence length="239" mass="25598">MRIVPGIAALCLAWAAEAGTVSGSAAYRERIALPPDAVLQVELRDISRQDVAAPLLSARRYAMTRVPMDFSLEYDDALIDPARRYAVSARILQDERLLFFTDTVAPVLTGEAGNTVDLMMVRVSDAASVLVGRDWALREIEGVATEGPGAPSIAFEHGGRFSGRGGCNRFQGQAEIGATNMRFPDNIGMTMMACSQESEALDRSYLAALAKVVAYAVEGDALTLAGVDGRVVLRFVAAR</sequence>
<dbReference type="Pfam" id="PF03724">
    <property type="entry name" value="META"/>
    <property type="match status" value="1"/>
</dbReference>
<feature type="domain" description="DUF306" evidence="1">
    <location>
        <begin position="130"/>
        <end position="235"/>
    </location>
</feature>
<dbReference type="PANTHER" id="PTHR38013">
    <property type="entry name" value="GLYCOPROTEIN/POLYSACCHARIDE METABOLISM"/>
    <property type="match status" value="1"/>
</dbReference>
<dbReference type="EMBL" id="JAGQAF010000001">
    <property type="protein sequence ID" value="MCE8536427.1"/>
    <property type="molecule type" value="Genomic_DNA"/>
</dbReference>
<dbReference type="Gene3D" id="2.40.128.270">
    <property type="match status" value="1"/>
</dbReference>
<gene>
    <name evidence="2" type="ORF">KBY27_03065</name>
</gene>
<evidence type="ECO:0000313" key="2">
    <source>
        <dbReference type="EMBL" id="MCE8536427.1"/>
    </source>
</evidence>
<evidence type="ECO:0000313" key="3">
    <source>
        <dbReference type="Proteomes" id="UP000813672"/>
    </source>
</evidence>
<dbReference type="InterPro" id="IPR038670">
    <property type="entry name" value="HslJ-like_sf"/>
</dbReference>
<dbReference type="InterPro" id="IPR039366">
    <property type="entry name" value="Pilotin"/>
</dbReference>
<dbReference type="InterPro" id="IPR053196">
    <property type="entry name" value="Lipoprotein_YbaY-like"/>
</dbReference>
<proteinExistence type="predicted"/>
<dbReference type="AlphaFoldDB" id="A0A9Q3WJ89"/>
<dbReference type="Proteomes" id="UP000813672">
    <property type="component" value="Unassembled WGS sequence"/>
</dbReference>
<dbReference type="PANTHER" id="PTHR38013:SF1">
    <property type="entry name" value="GLYCOPROTEIN_POLYSACCHARIDE METABOLISM"/>
    <property type="match status" value="1"/>
</dbReference>